<reference evidence="2 3" key="1">
    <citation type="submission" date="2014-04" db="EMBL/GenBank/DDBJ databases">
        <authorList>
            <consortium name="DOE Joint Genome Institute"/>
            <person name="Kuo A."/>
            <person name="Kohler A."/>
            <person name="Costa M.D."/>
            <person name="Nagy L.G."/>
            <person name="Floudas D."/>
            <person name="Copeland A."/>
            <person name="Barry K.W."/>
            <person name="Cichocki N."/>
            <person name="Veneault-Fourrey C."/>
            <person name="LaButti K."/>
            <person name="Lindquist E.A."/>
            <person name="Lipzen A."/>
            <person name="Lundell T."/>
            <person name="Morin E."/>
            <person name="Murat C."/>
            <person name="Sun H."/>
            <person name="Tunlid A."/>
            <person name="Henrissat B."/>
            <person name="Grigoriev I.V."/>
            <person name="Hibbett D.S."/>
            <person name="Martin F."/>
            <person name="Nordberg H.P."/>
            <person name="Cantor M.N."/>
            <person name="Hua S.X."/>
        </authorList>
    </citation>
    <scope>NUCLEOTIDE SEQUENCE [LARGE SCALE GENOMIC DNA]</scope>
    <source>
        <strain evidence="2 3">Marx 270</strain>
    </source>
</reference>
<gene>
    <name evidence="2" type="ORF">M404DRAFT_131585</name>
</gene>
<dbReference type="AlphaFoldDB" id="A0A0C3PMB5"/>
<dbReference type="OrthoDB" id="3266915at2759"/>
<feature type="region of interest" description="Disordered" evidence="1">
    <location>
        <begin position="261"/>
        <end position="413"/>
    </location>
</feature>
<feature type="compositionally biased region" description="Polar residues" evidence="1">
    <location>
        <begin position="338"/>
        <end position="359"/>
    </location>
</feature>
<dbReference type="STRING" id="870435.A0A0C3PMB5"/>
<dbReference type="HOGENOM" id="CLU_041568_0_0_1"/>
<evidence type="ECO:0000313" key="2">
    <source>
        <dbReference type="EMBL" id="KIO09469.1"/>
    </source>
</evidence>
<evidence type="ECO:0000256" key="1">
    <source>
        <dbReference type="SAM" id="MobiDB-lite"/>
    </source>
</evidence>
<protein>
    <submittedName>
        <fullName evidence="2">Uncharacterized protein</fullName>
    </submittedName>
</protein>
<proteinExistence type="predicted"/>
<feature type="compositionally biased region" description="Polar residues" evidence="1">
    <location>
        <begin position="107"/>
        <end position="120"/>
    </location>
</feature>
<feature type="compositionally biased region" description="Polar residues" evidence="1">
    <location>
        <begin position="263"/>
        <end position="297"/>
    </location>
</feature>
<dbReference type="InParanoid" id="A0A0C3PMB5"/>
<reference evidence="3" key="2">
    <citation type="submission" date="2015-01" db="EMBL/GenBank/DDBJ databases">
        <title>Evolutionary Origins and Diversification of the Mycorrhizal Mutualists.</title>
        <authorList>
            <consortium name="DOE Joint Genome Institute"/>
            <consortium name="Mycorrhizal Genomics Consortium"/>
            <person name="Kohler A."/>
            <person name="Kuo A."/>
            <person name="Nagy L.G."/>
            <person name="Floudas D."/>
            <person name="Copeland A."/>
            <person name="Barry K.W."/>
            <person name="Cichocki N."/>
            <person name="Veneault-Fourrey C."/>
            <person name="LaButti K."/>
            <person name="Lindquist E.A."/>
            <person name="Lipzen A."/>
            <person name="Lundell T."/>
            <person name="Morin E."/>
            <person name="Murat C."/>
            <person name="Riley R."/>
            <person name="Ohm R."/>
            <person name="Sun H."/>
            <person name="Tunlid A."/>
            <person name="Henrissat B."/>
            <person name="Grigoriev I.V."/>
            <person name="Hibbett D.S."/>
            <person name="Martin F."/>
        </authorList>
    </citation>
    <scope>NUCLEOTIDE SEQUENCE [LARGE SCALE GENOMIC DNA]</scope>
    <source>
        <strain evidence="3">Marx 270</strain>
    </source>
</reference>
<keyword evidence="3" id="KW-1185">Reference proteome</keyword>
<name>A0A0C3PMB5_PISTI</name>
<accession>A0A0C3PMB5</accession>
<sequence length="446" mass="48468">MLGLRPAGVSLDSERRNIVKTPGRGLVKSRHALQENTFRDLPTTVNAKGKRVVQGTPLQLKVTQTDRVVKDAPGKQAVVSKIKGTPVVRPLGDKTPFPNRTAVRATLISSSSTKTANGSPDESRRASSVRRRVRLPRSASKSFETPVTAGNHWDASDIDIEIGGVVANQSLAEEDYDEVEYMPPKVDGIPYEPPFELPNYREVGNTLIALIRSYPFDDEPPPDPSFTLQELESEDDKLALPIMALEDDMFAELNTETRYPATGNVQSTLPTSRRVHQNSGSRTCTTSKEVRHTSSATRPPVSQKPSSTAAPPIGRVRTAPPIKRPQSARGPISAPGTRASSVSRSAQSTRTGPATSTRLATVKRPATSTTTRSLPLAAPKEPVPKGTVRNPTTAVVRSRSTTVSKPLPKVDPKVVPRSGLLETPKDLEGLIIFEDKWEDEEFLFNV</sequence>
<feature type="compositionally biased region" description="Low complexity" evidence="1">
    <location>
        <begin position="392"/>
        <end position="407"/>
    </location>
</feature>
<evidence type="ECO:0000313" key="3">
    <source>
        <dbReference type="Proteomes" id="UP000054217"/>
    </source>
</evidence>
<dbReference type="EMBL" id="KN831954">
    <property type="protein sequence ID" value="KIO09469.1"/>
    <property type="molecule type" value="Genomic_DNA"/>
</dbReference>
<feature type="region of interest" description="Disordered" evidence="1">
    <location>
        <begin position="106"/>
        <end position="148"/>
    </location>
</feature>
<dbReference type="Proteomes" id="UP000054217">
    <property type="component" value="Unassembled WGS sequence"/>
</dbReference>
<organism evidence="2 3">
    <name type="scientific">Pisolithus tinctorius Marx 270</name>
    <dbReference type="NCBI Taxonomy" id="870435"/>
    <lineage>
        <taxon>Eukaryota</taxon>
        <taxon>Fungi</taxon>
        <taxon>Dikarya</taxon>
        <taxon>Basidiomycota</taxon>
        <taxon>Agaricomycotina</taxon>
        <taxon>Agaricomycetes</taxon>
        <taxon>Agaricomycetidae</taxon>
        <taxon>Boletales</taxon>
        <taxon>Sclerodermatineae</taxon>
        <taxon>Pisolithaceae</taxon>
        <taxon>Pisolithus</taxon>
    </lineage>
</organism>